<dbReference type="InterPro" id="IPR036388">
    <property type="entry name" value="WH-like_DNA-bd_sf"/>
</dbReference>
<evidence type="ECO:0000313" key="6">
    <source>
        <dbReference type="EMBL" id="MCL2895270.1"/>
    </source>
</evidence>
<dbReference type="InterPro" id="IPR005119">
    <property type="entry name" value="LysR_subst-bd"/>
</dbReference>
<dbReference type="RefSeq" id="WP_249246243.1">
    <property type="nucleotide sequence ID" value="NZ_JAKPBZ010000115.1"/>
</dbReference>
<evidence type="ECO:0000313" key="7">
    <source>
        <dbReference type="Proteomes" id="UP001203069"/>
    </source>
</evidence>
<evidence type="ECO:0000259" key="5">
    <source>
        <dbReference type="PROSITE" id="PS50931"/>
    </source>
</evidence>
<dbReference type="InterPro" id="IPR036390">
    <property type="entry name" value="WH_DNA-bd_sf"/>
</dbReference>
<evidence type="ECO:0000256" key="3">
    <source>
        <dbReference type="ARBA" id="ARBA00023125"/>
    </source>
</evidence>
<keyword evidence="2" id="KW-0805">Transcription regulation</keyword>
<keyword evidence="3" id="KW-0238">DNA-binding</keyword>
<dbReference type="Gene3D" id="3.40.190.290">
    <property type="match status" value="1"/>
</dbReference>
<dbReference type="Pfam" id="PF00126">
    <property type="entry name" value="HTH_1"/>
    <property type="match status" value="1"/>
</dbReference>
<dbReference type="SUPFAM" id="SSF53850">
    <property type="entry name" value="Periplasmic binding protein-like II"/>
    <property type="match status" value="1"/>
</dbReference>
<protein>
    <submittedName>
        <fullName evidence="6">LysR family transcriptional regulator</fullName>
    </submittedName>
</protein>
<evidence type="ECO:0000256" key="4">
    <source>
        <dbReference type="ARBA" id="ARBA00023163"/>
    </source>
</evidence>
<dbReference type="Proteomes" id="UP001203069">
    <property type="component" value="Unassembled WGS sequence"/>
</dbReference>
<dbReference type="Gene3D" id="1.10.10.10">
    <property type="entry name" value="Winged helix-like DNA-binding domain superfamily/Winged helix DNA-binding domain"/>
    <property type="match status" value="1"/>
</dbReference>
<organism evidence="6 7">
    <name type="scientific">Brenneria tiliae</name>
    <dbReference type="NCBI Taxonomy" id="2914984"/>
    <lineage>
        <taxon>Bacteria</taxon>
        <taxon>Pseudomonadati</taxon>
        <taxon>Pseudomonadota</taxon>
        <taxon>Gammaproteobacteria</taxon>
        <taxon>Enterobacterales</taxon>
        <taxon>Pectobacteriaceae</taxon>
        <taxon>Brenneria</taxon>
    </lineage>
</organism>
<dbReference type="PROSITE" id="PS50931">
    <property type="entry name" value="HTH_LYSR"/>
    <property type="match status" value="1"/>
</dbReference>
<proteinExistence type="inferred from homology"/>
<dbReference type="PANTHER" id="PTHR30126">
    <property type="entry name" value="HTH-TYPE TRANSCRIPTIONAL REGULATOR"/>
    <property type="match status" value="1"/>
</dbReference>
<comment type="similarity">
    <text evidence="1">Belongs to the LysR transcriptional regulatory family.</text>
</comment>
<keyword evidence="4" id="KW-0804">Transcription</keyword>
<accession>A0ABT0MZJ0</accession>
<gene>
    <name evidence="6" type="ORF">MFP26_21595</name>
</gene>
<name>A0ABT0MZJ0_9GAMM</name>
<evidence type="ECO:0000256" key="1">
    <source>
        <dbReference type="ARBA" id="ARBA00009437"/>
    </source>
</evidence>
<dbReference type="InterPro" id="IPR000847">
    <property type="entry name" value="LysR_HTH_N"/>
</dbReference>
<keyword evidence="7" id="KW-1185">Reference proteome</keyword>
<dbReference type="EMBL" id="JAKPBZ010000115">
    <property type="protein sequence ID" value="MCL2895270.1"/>
    <property type="molecule type" value="Genomic_DNA"/>
</dbReference>
<comment type="caution">
    <text evidence="6">The sequence shown here is derived from an EMBL/GenBank/DDBJ whole genome shotgun (WGS) entry which is preliminary data.</text>
</comment>
<evidence type="ECO:0000256" key="2">
    <source>
        <dbReference type="ARBA" id="ARBA00023015"/>
    </source>
</evidence>
<sequence length="293" mass="32385">MPMPQTTLEQWAVLRTVVESGSFARAAEQLNRSQSSVSYVVNRLQERLGVALLRIDGRKARLTEAGRTLLADATPLIEDMVLLEVRGRSLLAGHEAQVLLLVDCIFPRPLLFKALTAFQQHYPTVQIELRELVRQAAPDPATLAYDLAISMWDITSRNARKMFDVELVAVAHHGHALHQRGTRLTQATLSRYPVVSIQHHDSGPAMLHASSMTSRQWRVNTVEAAISAVNSGLCYGWLPRHLIATELEEGRLVVLPLLNGASRQIPLCLSYPSRDRVGIATQALAELLLAGSE</sequence>
<reference evidence="6 7" key="1">
    <citation type="submission" date="2022-02" db="EMBL/GenBank/DDBJ databases">
        <title>Description of Brenneria tiliae sp. nov. isolated from symptomatic Tilia x moltkei and Tilia x europaea trees in the UK.</title>
        <authorList>
            <person name="Kile H."/>
        </authorList>
    </citation>
    <scope>NUCLEOTIDE SEQUENCE [LARGE SCALE GENOMIC DNA]</scope>
    <source>
        <strain evidence="6 7">MC1SB4.1</strain>
    </source>
</reference>
<feature type="domain" description="HTH lysR-type" evidence="5">
    <location>
        <begin position="6"/>
        <end position="63"/>
    </location>
</feature>
<dbReference type="Pfam" id="PF03466">
    <property type="entry name" value="LysR_substrate"/>
    <property type="match status" value="1"/>
</dbReference>
<dbReference type="PANTHER" id="PTHR30126:SF88">
    <property type="entry name" value="TRANSCRIPTIONAL REGULATOR-RELATED"/>
    <property type="match status" value="1"/>
</dbReference>
<dbReference type="SUPFAM" id="SSF46785">
    <property type="entry name" value="Winged helix' DNA-binding domain"/>
    <property type="match status" value="1"/>
</dbReference>